<dbReference type="AlphaFoldDB" id="A0A3A3GBA6"/>
<name>A0A3A3GBA6_9BURK</name>
<proteinExistence type="predicted"/>
<accession>A0A3A3GBA6</accession>
<gene>
    <name evidence="1" type="ORF">D3878_22045</name>
</gene>
<evidence type="ECO:0000313" key="1">
    <source>
        <dbReference type="EMBL" id="RJG03942.1"/>
    </source>
</evidence>
<keyword evidence="2" id="KW-1185">Reference proteome</keyword>
<sequence length="278" mass="31205">MIEIAQYSLVTICPIPERMDRVVMGVIARSSKGWDVSFSSDYTKVLALDPNFAFSTLNRIACTLKEVTQNCKNISELRNFMQSMRGIVQIDQFEGRFAFDDEPSYNDQLNRIMTESVNAPPKIIAVHQKRERSQLRANLKKQFASLGVLGQTFEDIHNHKVVARYPIQADQGLFAEFALKNSVMHVTETIDFTLSISAYTAKKYEAQAKCLVLKAATEICGANTKKHVVVAGGKTKNTESALRLLMANAELYQFEDSSDMTRYIDTISKAAHGYPTLN</sequence>
<protein>
    <recommendedName>
        <fullName evidence="3">DUF3037 domain-containing protein</fullName>
    </recommendedName>
</protein>
<organism evidence="1 2">
    <name type="scientific">Noviherbaspirillum sedimenti</name>
    <dbReference type="NCBI Taxonomy" id="2320865"/>
    <lineage>
        <taxon>Bacteria</taxon>
        <taxon>Pseudomonadati</taxon>
        <taxon>Pseudomonadota</taxon>
        <taxon>Betaproteobacteria</taxon>
        <taxon>Burkholderiales</taxon>
        <taxon>Oxalobacteraceae</taxon>
        <taxon>Noviherbaspirillum</taxon>
    </lineage>
</organism>
<dbReference type="EMBL" id="QYUQ01000002">
    <property type="protein sequence ID" value="RJG03942.1"/>
    <property type="molecule type" value="Genomic_DNA"/>
</dbReference>
<reference evidence="2" key="1">
    <citation type="submission" date="2018-09" db="EMBL/GenBank/DDBJ databases">
        <authorList>
            <person name="Zhu H."/>
        </authorList>
    </citation>
    <scope>NUCLEOTIDE SEQUENCE [LARGE SCALE GENOMIC DNA]</scope>
    <source>
        <strain evidence="2">K1S02-23</strain>
    </source>
</reference>
<dbReference type="Proteomes" id="UP000266327">
    <property type="component" value="Unassembled WGS sequence"/>
</dbReference>
<dbReference type="RefSeq" id="WP_119787426.1">
    <property type="nucleotide sequence ID" value="NZ_QYUQ01000002.1"/>
</dbReference>
<evidence type="ECO:0008006" key="3">
    <source>
        <dbReference type="Google" id="ProtNLM"/>
    </source>
</evidence>
<evidence type="ECO:0000313" key="2">
    <source>
        <dbReference type="Proteomes" id="UP000266327"/>
    </source>
</evidence>
<comment type="caution">
    <text evidence="1">The sequence shown here is derived from an EMBL/GenBank/DDBJ whole genome shotgun (WGS) entry which is preliminary data.</text>
</comment>
<dbReference type="OrthoDB" id="8893548at2"/>